<feature type="transmembrane region" description="Helical" evidence="2">
    <location>
        <begin position="61"/>
        <end position="80"/>
    </location>
</feature>
<comment type="caution">
    <text evidence="4">The sequence shown here is derived from an EMBL/GenBank/DDBJ whole genome shotgun (WGS) entry which is preliminary data.</text>
</comment>
<dbReference type="PATRIC" id="fig|317.197.peg.1460"/>
<evidence type="ECO:0000313" key="5">
    <source>
        <dbReference type="Proteomes" id="UP000036955"/>
    </source>
</evidence>
<dbReference type="OrthoDB" id="5508079at2"/>
<reference evidence="4 5" key="1">
    <citation type="submission" date="2015-06" db="EMBL/GenBank/DDBJ databases">
        <authorList>
            <person name="Hoefler B.C."/>
            <person name="Straight P.D."/>
        </authorList>
    </citation>
    <scope>NUCLEOTIDE SEQUENCE [LARGE SCALE GENOMIC DNA]</scope>
    <source>
        <strain evidence="4 5">Riq4</strain>
    </source>
</reference>
<dbReference type="Proteomes" id="UP000036955">
    <property type="component" value="Unassembled WGS sequence"/>
</dbReference>
<sequence length="180" mass="19022">MSMEQLVATVVLIGLLGVAVVSDLRRHRIPNLLILVGLALGLAGQTYSGGLSGLGDGLQGLLIGFALFLPMYALGGMAAGDVKLMAMVGSFLPPHFALWAVFFSLLWGGLCGFLIVLVRGQLLQTLGRYRLMLRARAYMAPSSEDVAGKPFPYTVAILLGTLNSVYWQLVVGGFGFGFGG</sequence>
<keyword evidence="2" id="KW-1133">Transmembrane helix</keyword>
<dbReference type="GO" id="GO:0005886">
    <property type="term" value="C:plasma membrane"/>
    <property type="evidence" value="ECO:0007669"/>
    <property type="project" value="TreeGrafter"/>
</dbReference>
<dbReference type="PANTHER" id="PTHR30487:SF0">
    <property type="entry name" value="PREPILIN LEADER PEPTIDASE_N-METHYLTRANSFERASE-RELATED"/>
    <property type="match status" value="1"/>
</dbReference>
<dbReference type="AlphaFoldDB" id="A0A0L1MGV0"/>
<dbReference type="Pfam" id="PF01478">
    <property type="entry name" value="Peptidase_A24"/>
    <property type="match status" value="1"/>
</dbReference>
<dbReference type="EMBL" id="LFQK01000020">
    <property type="protein sequence ID" value="KNH27616.1"/>
    <property type="molecule type" value="Genomic_DNA"/>
</dbReference>
<evidence type="ECO:0000313" key="4">
    <source>
        <dbReference type="EMBL" id="KNH27616.1"/>
    </source>
</evidence>
<evidence type="ECO:0000259" key="3">
    <source>
        <dbReference type="Pfam" id="PF01478"/>
    </source>
</evidence>
<dbReference type="GO" id="GO:0004190">
    <property type="term" value="F:aspartic-type endopeptidase activity"/>
    <property type="evidence" value="ECO:0007669"/>
    <property type="project" value="InterPro"/>
</dbReference>
<proteinExistence type="inferred from homology"/>
<dbReference type="PANTHER" id="PTHR30487">
    <property type="entry name" value="TYPE 4 PREPILIN-LIKE PROTEINS LEADER PEPTIDE-PROCESSING ENZYME"/>
    <property type="match status" value="1"/>
</dbReference>
<evidence type="ECO:0000256" key="1">
    <source>
        <dbReference type="ARBA" id="ARBA00005801"/>
    </source>
</evidence>
<feature type="transmembrane region" description="Helical" evidence="2">
    <location>
        <begin position="96"/>
        <end position="118"/>
    </location>
</feature>
<dbReference type="InterPro" id="IPR000045">
    <property type="entry name" value="Prepilin_IV_endopep_pep"/>
</dbReference>
<gene>
    <name evidence="4" type="ORF">ACS77_10675</name>
</gene>
<comment type="similarity">
    <text evidence="1">Belongs to the peptidase A24 family.</text>
</comment>
<dbReference type="GO" id="GO:0006465">
    <property type="term" value="P:signal peptide processing"/>
    <property type="evidence" value="ECO:0007669"/>
    <property type="project" value="TreeGrafter"/>
</dbReference>
<feature type="domain" description="Prepilin type IV endopeptidase peptidase" evidence="3">
    <location>
        <begin position="11"/>
        <end position="112"/>
    </location>
</feature>
<organism evidence="4 5">
    <name type="scientific">Pseudomonas syringae</name>
    <dbReference type="NCBI Taxonomy" id="317"/>
    <lineage>
        <taxon>Bacteria</taxon>
        <taxon>Pseudomonadati</taxon>
        <taxon>Pseudomonadota</taxon>
        <taxon>Gammaproteobacteria</taxon>
        <taxon>Pseudomonadales</taxon>
        <taxon>Pseudomonadaceae</taxon>
        <taxon>Pseudomonas</taxon>
    </lineage>
</organism>
<feature type="transmembrane region" description="Helical" evidence="2">
    <location>
        <begin position="32"/>
        <end position="54"/>
    </location>
</feature>
<name>A0A0L1MGV0_PSESX</name>
<keyword evidence="2" id="KW-0472">Membrane</keyword>
<dbReference type="Gene3D" id="1.20.120.1220">
    <property type="match status" value="1"/>
</dbReference>
<keyword evidence="2" id="KW-0812">Transmembrane</keyword>
<evidence type="ECO:0000256" key="2">
    <source>
        <dbReference type="SAM" id="Phobius"/>
    </source>
</evidence>
<accession>A0A0L1MGV0</accession>
<protein>
    <submittedName>
        <fullName evidence="4">Membrane protein</fullName>
    </submittedName>
</protein>
<dbReference type="InterPro" id="IPR050882">
    <property type="entry name" value="Prepilin_peptidase/N-MTase"/>
</dbReference>